<dbReference type="EMBL" id="OU898281">
    <property type="protein sequence ID" value="CAG9836100.1"/>
    <property type="molecule type" value="Genomic_DNA"/>
</dbReference>
<dbReference type="AlphaFoldDB" id="A0A9N9T3D2"/>
<protein>
    <recommendedName>
        <fullName evidence="3">DUF4371 domain-containing protein</fullName>
    </recommendedName>
</protein>
<dbReference type="PANTHER" id="PTHR45749:SF21">
    <property type="entry name" value="DUF4371 DOMAIN-CONTAINING PROTEIN"/>
    <property type="match status" value="1"/>
</dbReference>
<dbReference type="PANTHER" id="PTHR45749">
    <property type="match status" value="1"/>
</dbReference>
<accession>A0A9N9T3D2</accession>
<evidence type="ECO:0000313" key="1">
    <source>
        <dbReference type="EMBL" id="CAG9836100.1"/>
    </source>
</evidence>
<dbReference type="OrthoDB" id="6611207at2759"/>
<proteinExistence type="predicted"/>
<keyword evidence="2" id="KW-1185">Reference proteome</keyword>
<gene>
    <name evidence="1" type="ORF">DIABBA_LOCUS9218</name>
</gene>
<evidence type="ECO:0000313" key="2">
    <source>
        <dbReference type="Proteomes" id="UP001153709"/>
    </source>
</evidence>
<organism evidence="1 2">
    <name type="scientific">Diabrotica balteata</name>
    <name type="common">Banded cucumber beetle</name>
    <dbReference type="NCBI Taxonomy" id="107213"/>
    <lineage>
        <taxon>Eukaryota</taxon>
        <taxon>Metazoa</taxon>
        <taxon>Ecdysozoa</taxon>
        <taxon>Arthropoda</taxon>
        <taxon>Hexapoda</taxon>
        <taxon>Insecta</taxon>
        <taxon>Pterygota</taxon>
        <taxon>Neoptera</taxon>
        <taxon>Endopterygota</taxon>
        <taxon>Coleoptera</taxon>
        <taxon>Polyphaga</taxon>
        <taxon>Cucujiformia</taxon>
        <taxon>Chrysomeloidea</taxon>
        <taxon>Chrysomelidae</taxon>
        <taxon>Galerucinae</taxon>
        <taxon>Diabroticina</taxon>
        <taxon>Diabroticites</taxon>
        <taxon>Diabrotica</taxon>
    </lineage>
</organism>
<sequence length="80" mass="9186">MCKELIILMRRQVRRKIVSELKQEKYYSIIVDSTSDVSHVDQVAFLVCYVSCYHKSAALDLTVISTLEECTMYLGECCGQ</sequence>
<evidence type="ECO:0008006" key="3">
    <source>
        <dbReference type="Google" id="ProtNLM"/>
    </source>
</evidence>
<dbReference type="Proteomes" id="UP001153709">
    <property type="component" value="Chromosome 6"/>
</dbReference>
<name>A0A9N9T3D2_DIABA</name>
<reference evidence="1" key="1">
    <citation type="submission" date="2022-01" db="EMBL/GenBank/DDBJ databases">
        <authorList>
            <person name="King R."/>
        </authorList>
    </citation>
    <scope>NUCLEOTIDE SEQUENCE</scope>
</reference>